<dbReference type="Pfam" id="PF25944">
    <property type="entry name" value="Beta-barrel_RND"/>
    <property type="match status" value="1"/>
</dbReference>
<dbReference type="InterPro" id="IPR058637">
    <property type="entry name" value="YknX-like_C"/>
</dbReference>
<reference evidence="7" key="2">
    <citation type="submission" date="2021-08" db="EMBL/GenBank/DDBJ databases">
        <authorList>
            <person name="Tani A."/>
            <person name="Ola A."/>
            <person name="Ogura Y."/>
            <person name="Katsura K."/>
            <person name="Hayashi T."/>
        </authorList>
    </citation>
    <scope>NUCLEOTIDE SEQUENCE</scope>
    <source>
        <strain evidence="7">DSM 16372</strain>
    </source>
</reference>
<dbReference type="PANTHER" id="PTHR30158">
    <property type="entry name" value="ACRA/E-RELATED COMPONENT OF DRUG EFFLUX TRANSPORTER"/>
    <property type="match status" value="1"/>
</dbReference>
<organism evidence="7 8">
    <name type="scientific">Methylobacterium hispanicum</name>
    <dbReference type="NCBI Taxonomy" id="270350"/>
    <lineage>
        <taxon>Bacteria</taxon>
        <taxon>Pseudomonadati</taxon>
        <taxon>Pseudomonadota</taxon>
        <taxon>Alphaproteobacteria</taxon>
        <taxon>Hyphomicrobiales</taxon>
        <taxon>Methylobacteriaceae</taxon>
        <taxon>Methylobacterium</taxon>
    </lineage>
</organism>
<dbReference type="Gene3D" id="2.40.50.100">
    <property type="match status" value="1"/>
</dbReference>
<reference evidence="7" key="1">
    <citation type="journal article" date="2016" name="Front. Microbiol.">
        <title>Genome Sequence of the Piezophilic, Mesophilic Sulfate-Reducing Bacterium Desulfovibrio indicus J2T.</title>
        <authorList>
            <person name="Cao J."/>
            <person name="Maignien L."/>
            <person name="Shao Z."/>
            <person name="Alain K."/>
            <person name="Jebbar M."/>
        </authorList>
    </citation>
    <scope>NUCLEOTIDE SEQUENCE</scope>
    <source>
        <strain evidence="7">DSM 16372</strain>
    </source>
</reference>
<dbReference type="NCBIfam" id="TIGR01730">
    <property type="entry name" value="RND_mfp"/>
    <property type="match status" value="1"/>
</dbReference>
<evidence type="ECO:0000256" key="2">
    <source>
        <dbReference type="SAM" id="MobiDB-lite"/>
    </source>
</evidence>
<dbReference type="Gene3D" id="1.10.287.470">
    <property type="entry name" value="Helix hairpin bin"/>
    <property type="match status" value="1"/>
</dbReference>
<name>A0AAV4ZUF4_9HYPH</name>
<feature type="domain" description="YknX-like C-terminal permuted SH3-like" evidence="6">
    <location>
        <begin position="316"/>
        <end position="382"/>
    </location>
</feature>
<feature type="region of interest" description="Disordered" evidence="2">
    <location>
        <begin position="142"/>
        <end position="166"/>
    </location>
</feature>
<proteinExistence type="inferred from homology"/>
<comment type="similarity">
    <text evidence="1">Belongs to the membrane fusion protein (MFP) (TC 8.A.1) family.</text>
</comment>
<evidence type="ECO:0000313" key="8">
    <source>
        <dbReference type="Proteomes" id="UP001055247"/>
    </source>
</evidence>
<feature type="compositionally biased region" description="Polar residues" evidence="2">
    <location>
        <begin position="142"/>
        <end position="163"/>
    </location>
</feature>
<dbReference type="GO" id="GO:0030313">
    <property type="term" value="C:cell envelope"/>
    <property type="evidence" value="ECO:0007669"/>
    <property type="project" value="UniProtKB-SubCell"/>
</dbReference>
<dbReference type="AlphaFoldDB" id="A0AAV4ZUF4"/>
<dbReference type="GO" id="GO:0046677">
    <property type="term" value="P:response to antibiotic"/>
    <property type="evidence" value="ECO:0007669"/>
    <property type="project" value="TreeGrafter"/>
</dbReference>
<keyword evidence="8" id="KW-1185">Reference proteome</keyword>
<dbReference type="InterPro" id="IPR006143">
    <property type="entry name" value="RND_pump_MFP"/>
</dbReference>
<dbReference type="SUPFAM" id="SSF111369">
    <property type="entry name" value="HlyD-like secretion proteins"/>
    <property type="match status" value="1"/>
</dbReference>
<feature type="domain" description="Multidrug resistance protein MdtA-like alpha-helical hairpin" evidence="3">
    <location>
        <begin position="114"/>
        <end position="183"/>
    </location>
</feature>
<dbReference type="InterPro" id="IPR058624">
    <property type="entry name" value="MdtA-like_HH"/>
</dbReference>
<dbReference type="GO" id="GO:0005886">
    <property type="term" value="C:plasma membrane"/>
    <property type="evidence" value="ECO:0007669"/>
    <property type="project" value="TreeGrafter"/>
</dbReference>
<dbReference type="EMBL" id="BPQO01000031">
    <property type="protein sequence ID" value="GJD91741.1"/>
    <property type="molecule type" value="Genomic_DNA"/>
</dbReference>
<feature type="domain" description="Multidrug resistance protein MdtA-like barrel-sandwich hybrid" evidence="4">
    <location>
        <begin position="74"/>
        <end position="212"/>
    </location>
</feature>
<accession>A0AAV4ZUF4</accession>
<dbReference type="Pfam" id="PF25917">
    <property type="entry name" value="BSH_RND"/>
    <property type="match status" value="1"/>
</dbReference>
<evidence type="ECO:0000259" key="3">
    <source>
        <dbReference type="Pfam" id="PF25876"/>
    </source>
</evidence>
<evidence type="ECO:0000259" key="4">
    <source>
        <dbReference type="Pfam" id="PF25917"/>
    </source>
</evidence>
<protein>
    <submittedName>
        <fullName evidence="7">Efflux pump periplasmic linker BepF</fullName>
    </submittedName>
</protein>
<dbReference type="Proteomes" id="UP001055247">
    <property type="component" value="Unassembled WGS sequence"/>
</dbReference>
<feature type="domain" description="Multidrug resistance protein MdtA-like beta-barrel" evidence="5">
    <location>
        <begin position="219"/>
        <end position="307"/>
    </location>
</feature>
<evidence type="ECO:0000259" key="5">
    <source>
        <dbReference type="Pfam" id="PF25944"/>
    </source>
</evidence>
<evidence type="ECO:0000259" key="6">
    <source>
        <dbReference type="Pfam" id="PF25989"/>
    </source>
</evidence>
<dbReference type="GO" id="GO:0022857">
    <property type="term" value="F:transmembrane transporter activity"/>
    <property type="evidence" value="ECO:0007669"/>
    <property type="project" value="InterPro"/>
</dbReference>
<dbReference type="Pfam" id="PF25989">
    <property type="entry name" value="YknX_C"/>
    <property type="match status" value="1"/>
</dbReference>
<dbReference type="Gene3D" id="2.40.420.20">
    <property type="match status" value="1"/>
</dbReference>
<dbReference type="Pfam" id="PF25876">
    <property type="entry name" value="HH_MFP_RND"/>
    <property type="match status" value="1"/>
</dbReference>
<evidence type="ECO:0000313" key="7">
    <source>
        <dbReference type="EMBL" id="GJD91741.1"/>
    </source>
</evidence>
<sequence>MLRDLVMHPALRSRLASFLVPALVGVLAGVPVGAAPARAQAPGGPPPKVTVAKPVVREIVEQDQYTGRFDPIEFVEVRARVTGYLDKIQFTDGATVKKGDVLFVIDRRPYKAALEQAQAALTSAKARLSFTQTDLERAQTLSRGGNISEQVTDQRRQASQTAQADVDSAEAALRNAQLNYDFTEVKSPIDGRISQRLVTEGNIVITDQTRLTTIVSLDPIYFGFTVDEKSFLKYQGSLNIGMGQTQRGKGVPVMIALTGEEKPTRKGTLDFVDNRVDNQTGTVLLRATVENKDGFIKPGLFGIVSMPATKPFRGVLLPDEAISANQDKRIVYLVSEDGTASARDVKLGPKVDGYRVIREGLKGDESVVINGLARVRPGAKVTPEMQTLPPSKS</sequence>
<evidence type="ECO:0000256" key="1">
    <source>
        <dbReference type="ARBA" id="ARBA00009477"/>
    </source>
</evidence>
<gene>
    <name evidence="7" type="primary">bepF_2</name>
    <name evidence="7" type="ORF">BHAOGJBA_5293</name>
</gene>
<dbReference type="PANTHER" id="PTHR30158:SF24">
    <property type="entry name" value="HLYD FAMILY SECRETION PROTEIN"/>
    <property type="match status" value="1"/>
</dbReference>
<comment type="caution">
    <text evidence="7">The sequence shown here is derived from an EMBL/GenBank/DDBJ whole genome shotgun (WGS) entry which is preliminary data.</text>
</comment>
<dbReference type="Gene3D" id="2.40.30.170">
    <property type="match status" value="1"/>
</dbReference>
<dbReference type="InterPro" id="IPR058626">
    <property type="entry name" value="MdtA-like_b-barrel"/>
</dbReference>
<dbReference type="InterPro" id="IPR058625">
    <property type="entry name" value="MdtA-like_BSH"/>
</dbReference>